<dbReference type="InterPro" id="IPR027806">
    <property type="entry name" value="HARBI1_dom"/>
</dbReference>
<sequence length="200" mass="22780">MAAREPQLANVIGFVDGLNLRMYQPSCIDTQNAYYNGWLGDTYCSQVFVFLVNGEIGWASFNNPGSWHDSKIARGLYQVLRDPVRTPSPYAILADSAFPYGADVANKILSKPKENIASKEDDIAVLRRWEVITRERQAAEWGMRALRGAFGRLDLRLPVSDEKRFLILSAIIGLHNFRTRIVGLNQIKQVYFPEWQNRSK</sequence>
<evidence type="ECO:0000313" key="5">
    <source>
        <dbReference type="Proteomes" id="UP001176517"/>
    </source>
</evidence>
<name>A0AAN6JSR5_9BASI</name>
<accession>A0AAN6JSR5</accession>
<comment type="caution">
    <text evidence="4">The sequence shown here is derived from an EMBL/GenBank/DDBJ whole genome shotgun (WGS) entry which is preliminary data.</text>
</comment>
<keyword evidence="2" id="KW-0479">Metal-binding</keyword>
<gene>
    <name evidence="4" type="ORF">OC846_001749</name>
</gene>
<evidence type="ECO:0000313" key="4">
    <source>
        <dbReference type="EMBL" id="KAK0555321.1"/>
    </source>
</evidence>
<dbReference type="PANTHER" id="PTHR48471">
    <property type="entry name" value="DDE TNP4 DOMAIN-CONTAINING PROTEIN"/>
    <property type="match status" value="1"/>
</dbReference>
<evidence type="ECO:0000256" key="1">
    <source>
        <dbReference type="ARBA" id="ARBA00001968"/>
    </source>
</evidence>
<reference evidence="4" key="1">
    <citation type="journal article" date="2023" name="PhytoFront">
        <title>Draft Genome Resources of Seven Strains of Tilletia horrida, Causal Agent of Kernel Smut of Rice.</title>
        <authorList>
            <person name="Khanal S."/>
            <person name="Antony Babu S."/>
            <person name="Zhou X.G."/>
        </authorList>
    </citation>
    <scope>NUCLEOTIDE SEQUENCE</scope>
    <source>
        <strain evidence="4">TX6</strain>
    </source>
</reference>
<dbReference type="AlphaFoldDB" id="A0AAN6JSR5"/>
<dbReference type="EMBL" id="JAPDMZ010000028">
    <property type="protein sequence ID" value="KAK0555321.1"/>
    <property type="molecule type" value="Genomic_DNA"/>
</dbReference>
<dbReference type="PANTHER" id="PTHR48471:SF1">
    <property type="entry name" value="DDE TNP4 DOMAIN-CONTAINING PROTEIN"/>
    <property type="match status" value="1"/>
</dbReference>
<feature type="domain" description="DDE Tnp4" evidence="3">
    <location>
        <begin position="15"/>
        <end position="176"/>
    </location>
</feature>
<dbReference type="Pfam" id="PF13359">
    <property type="entry name" value="DDE_Tnp_4"/>
    <property type="match status" value="1"/>
</dbReference>
<evidence type="ECO:0000256" key="2">
    <source>
        <dbReference type="ARBA" id="ARBA00022723"/>
    </source>
</evidence>
<dbReference type="GO" id="GO:0046872">
    <property type="term" value="F:metal ion binding"/>
    <property type="evidence" value="ECO:0007669"/>
    <property type="project" value="UniProtKB-KW"/>
</dbReference>
<organism evidence="4 5">
    <name type="scientific">Tilletia horrida</name>
    <dbReference type="NCBI Taxonomy" id="155126"/>
    <lineage>
        <taxon>Eukaryota</taxon>
        <taxon>Fungi</taxon>
        <taxon>Dikarya</taxon>
        <taxon>Basidiomycota</taxon>
        <taxon>Ustilaginomycotina</taxon>
        <taxon>Exobasidiomycetes</taxon>
        <taxon>Tilletiales</taxon>
        <taxon>Tilletiaceae</taxon>
        <taxon>Tilletia</taxon>
    </lineage>
</organism>
<protein>
    <recommendedName>
        <fullName evidence="3">DDE Tnp4 domain-containing protein</fullName>
    </recommendedName>
</protein>
<keyword evidence="5" id="KW-1185">Reference proteome</keyword>
<comment type="cofactor">
    <cofactor evidence="1">
        <name>a divalent metal cation</name>
        <dbReference type="ChEBI" id="CHEBI:60240"/>
    </cofactor>
</comment>
<dbReference type="Proteomes" id="UP001176517">
    <property type="component" value="Unassembled WGS sequence"/>
</dbReference>
<proteinExistence type="predicted"/>
<evidence type="ECO:0000259" key="3">
    <source>
        <dbReference type="Pfam" id="PF13359"/>
    </source>
</evidence>